<evidence type="ECO:0000313" key="4">
    <source>
        <dbReference type="Proteomes" id="UP001500503"/>
    </source>
</evidence>
<dbReference type="Gene3D" id="3.40.50.10470">
    <property type="entry name" value="Translation initiation factor eif-2b, domain 2"/>
    <property type="match status" value="1"/>
</dbReference>
<dbReference type="Proteomes" id="UP001500503">
    <property type="component" value="Unassembled WGS sequence"/>
</dbReference>
<dbReference type="InterPro" id="IPR037171">
    <property type="entry name" value="NagB/RpiA_transferase-like"/>
</dbReference>
<dbReference type="SUPFAM" id="SSF100950">
    <property type="entry name" value="NagB/RpiA/CoA transferase-like"/>
    <property type="match status" value="1"/>
</dbReference>
<reference evidence="4" key="1">
    <citation type="journal article" date="2019" name="Int. J. Syst. Evol. Microbiol.">
        <title>The Global Catalogue of Microorganisms (GCM) 10K type strain sequencing project: providing services to taxonomists for standard genome sequencing and annotation.</title>
        <authorList>
            <consortium name="The Broad Institute Genomics Platform"/>
            <consortium name="The Broad Institute Genome Sequencing Center for Infectious Disease"/>
            <person name="Wu L."/>
            <person name="Ma J."/>
        </authorList>
    </citation>
    <scope>NUCLEOTIDE SEQUENCE [LARGE SCALE GENOMIC DNA]</scope>
    <source>
        <strain evidence="4">JCM 17933</strain>
    </source>
</reference>
<evidence type="ECO:0000313" key="3">
    <source>
        <dbReference type="EMBL" id="GAA4485586.1"/>
    </source>
</evidence>
<dbReference type="PANTHER" id="PTHR43475:SF1">
    <property type="entry name" value="METHYLTHIORIBOSE-1-PHOSPHATE ISOMERASE"/>
    <property type="match status" value="1"/>
</dbReference>
<dbReference type="InterPro" id="IPR042529">
    <property type="entry name" value="IF_2B-like_C"/>
</dbReference>
<keyword evidence="4" id="KW-1185">Reference proteome</keyword>
<dbReference type="RefSeq" id="WP_345458181.1">
    <property type="nucleotide sequence ID" value="NZ_BAABHF010000010.1"/>
</dbReference>
<gene>
    <name evidence="3" type="ORF">GCM10023191_010460</name>
</gene>
<comment type="similarity">
    <text evidence="1">Belongs to the eIF-2B alpha/beta/delta subunits family.</text>
</comment>
<sequence length="169" mass="17459">MHARGRLDHVIVDETRPLLQGGRLTCWELAELGIEHRVVCDGAGPFVIAQGWPDAVVVRADRIAANGDVVNKAGTYGLALAAHEAGLPSVVAAPESTIDGSAPTGAAIPVESRSGREVTHLAGARSAPPAARRPPPAYPSALTQALLRQPSGASQRGSSPARDSLSITR</sequence>
<comment type="caution">
    <text evidence="3">The sequence shown here is derived from an EMBL/GenBank/DDBJ whole genome shotgun (WGS) entry which is preliminary data.</text>
</comment>
<dbReference type="EMBL" id="BAABHF010000010">
    <property type="protein sequence ID" value="GAA4485586.1"/>
    <property type="molecule type" value="Genomic_DNA"/>
</dbReference>
<organism evidence="3 4">
    <name type="scientific">Actinoallomurus oryzae</name>
    <dbReference type="NCBI Taxonomy" id="502180"/>
    <lineage>
        <taxon>Bacteria</taxon>
        <taxon>Bacillati</taxon>
        <taxon>Actinomycetota</taxon>
        <taxon>Actinomycetes</taxon>
        <taxon>Streptosporangiales</taxon>
        <taxon>Thermomonosporaceae</taxon>
        <taxon>Actinoallomurus</taxon>
    </lineage>
</organism>
<evidence type="ECO:0000256" key="2">
    <source>
        <dbReference type="SAM" id="MobiDB-lite"/>
    </source>
</evidence>
<dbReference type="PANTHER" id="PTHR43475">
    <property type="entry name" value="METHYLTHIORIBOSE-1-PHOSPHATE ISOMERASE"/>
    <property type="match status" value="1"/>
</dbReference>
<evidence type="ECO:0008006" key="5">
    <source>
        <dbReference type="Google" id="ProtNLM"/>
    </source>
</evidence>
<dbReference type="InterPro" id="IPR000649">
    <property type="entry name" value="IF-2B-related"/>
</dbReference>
<dbReference type="Pfam" id="PF01008">
    <property type="entry name" value="IF-2B"/>
    <property type="match status" value="1"/>
</dbReference>
<feature type="region of interest" description="Disordered" evidence="2">
    <location>
        <begin position="114"/>
        <end position="169"/>
    </location>
</feature>
<name>A0ABP8PFY8_9ACTN</name>
<accession>A0ABP8PFY8</accession>
<evidence type="ECO:0000256" key="1">
    <source>
        <dbReference type="RuleBase" id="RU003814"/>
    </source>
</evidence>
<proteinExistence type="inferred from homology"/>
<protein>
    <recommendedName>
        <fullName evidence="5">S-methyl-5-thioribose-1-phosphate isomerase</fullName>
    </recommendedName>
</protein>